<gene>
    <name evidence="2" type="ORF">Cvel_3325</name>
</gene>
<dbReference type="EMBL" id="CDMZ01000363">
    <property type="protein sequence ID" value="CEM12721.1"/>
    <property type="molecule type" value="Genomic_DNA"/>
</dbReference>
<reference evidence="2" key="1">
    <citation type="submission" date="2014-11" db="EMBL/GenBank/DDBJ databases">
        <authorList>
            <person name="Otto D Thomas"/>
            <person name="Naeem Raeece"/>
        </authorList>
    </citation>
    <scope>NUCLEOTIDE SEQUENCE</scope>
</reference>
<feature type="compositionally biased region" description="Polar residues" evidence="1">
    <location>
        <begin position="300"/>
        <end position="310"/>
    </location>
</feature>
<organism evidence="2">
    <name type="scientific">Chromera velia CCMP2878</name>
    <dbReference type="NCBI Taxonomy" id="1169474"/>
    <lineage>
        <taxon>Eukaryota</taxon>
        <taxon>Sar</taxon>
        <taxon>Alveolata</taxon>
        <taxon>Colpodellida</taxon>
        <taxon>Chromeraceae</taxon>
        <taxon>Chromera</taxon>
    </lineage>
</organism>
<dbReference type="AlphaFoldDB" id="A0A0G4FGU4"/>
<feature type="region of interest" description="Disordered" evidence="1">
    <location>
        <begin position="281"/>
        <end position="310"/>
    </location>
</feature>
<name>A0A0G4FGU4_9ALVE</name>
<accession>A0A0G4FGU4</accession>
<evidence type="ECO:0000313" key="2">
    <source>
        <dbReference type="EMBL" id="CEM12721.1"/>
    </source>
</evidence>
<dbReference type="VEuPathDB" id="CryptoDB:Cvel_3325"/>
<evidence type="ECO:0000256" key="1">
    <source>
        <dbReference type="SAM" id="MobiDB-lite"/>
    </source>
</evidence>
<proteinExistence type="predicted"/>
<protein>
    <submittedName>
        <fullName evidence="2">Uncharacterized protein</fullName>
    </submittedName>
</protein>
<dbReference type="PhylomeDB" id="A0A0G4FGU4"/>
<sequence length="310" mass="34727">MWAEGYATLTGLEKLYKVLHISSFAAGDDALHGRIEELASMTEGAVPQRTSGEQDAAFKKRLQDWAIKFLSILAGEQALLPEDAQKEMAWKTFENFDVLVKALPVDLSLRETEAAYTELQKDLKARSIAPSDWVSGFKFWDLHPDDTKALARTKKKKVITAARTEPVAPKYSWAYQREIIVEALPTLDARHTRNEWVASMKNGVLRIVSSVTKKVIEISKHQKQFLSPAAGGTAFSSSAKSLESLLDSTRTDGEPDFDRMDPKQARHLANVSQNYRNHYNKWRSKQNERDGNKRTGGGKQKSNFKGGSQG</sequence>